<evidence type="ECO:0000313" key="1">
    <source>
        <dbReference type="EMBL" id="RWY52504.1"/>
    </source>
</evidence>
<accession>A0A3S3VFR1</accession>
<reference evidence="1 2" key="1">
    <citation type="submission" date="2019-01" db="EMBL/GenBank/DDBJ databases">
        <title>Mucilaginibacter antarcticum sp. nov., isolated from antarctic soil.</title>
        <authorList>
            <person name="Yan Y.-Q."/>
            <person name="Du Z.-J."/>
        </authorList>
    </citation>
    <scope>NUCLEOTIDE SEQUENCE [LARGE SCALE GENOMIC DNA]</scope>
    <source>
        <strain evidence="1 2">F01003</strain>
    </source>
</reference>
<proteinExistence type="predicted"/>
<dbReference type="EMBL" id="SBIW01000004">
    <property type="protein sequence ID" value="RWY52504.1"/>
    <property type="molecule type" value="Genomic_DNA"/>
</dbReference>
<keyword evidence="2" id="KW-1185">Reference proteome</keyword>
<protein>
    <submittedName>
        <fullName evidence="1">Uncharacterized protein</fullName>
    </submittedName>
</protein>
<dbReference type="AlphaFoldDB" id="A0A3S3VFR1"/>
<sequence length="69" mass="7965">MIEVFKTNVDDFSRSQVLAVLIETYFKALRVNFDLEDCDKVLRIEGPEFCPKKVIALLKLNGHHCEVLI</sequence>
<dbReference type="Proteomes" id="UP000286701">
    <property type="component" value="Unassembled WGS sequence"/>
</dbReference>
<dbReference type="RefSeq" id="WP_128534090.1">
    <property type="nucleotide sequence ID" value="NZ_SBIW01000004.1"/>
</dbReference>
<evidence type="ECO:0000313" key="2">
    <source>
        <dbReference type="Proteomes" id="UP000286701"/>
    </source>
</evidence>
<name>A0A3S3VFR1_9SPHI</name>
<dbReference type="OrthoDB" id="1036397at2"/>
<comment type="caution">
    <text evidence="1">The sequence shown here is derived from an EMBL/GenBank/DDBJ whole genome shotgun (WGS) entry which is preliminary data.</text>
</comment>
<gene>
    <name evidence="1" type="ORF">EPL05_11410</name>
</gene>
<organism evidence="1 2">
    <name type="scientific">Mucilaginibacter gilvus</name>
    <dbReference type="NCBI Taxonomy" id="2305909"/>
    <lineage>
        <taxon>Bacteria</taxon>
        <taxon>Pseudomonadati</taxon>
        <taxon>Bacteroidota</taxon>
        <taxon>Sphingobacteriia</taxon>
        <taxon>Sphingobacteriales</taxon>
        <taxon>Sphingobacteriaceae</taxon>
        <taxon>Mucilaginibacter</taxon>
    </lineage>
</organism>